<reference evidence="1 2" key="1">
    <citation type="journal article" date="2006" name="Proc. Natl. Acad. Sci. U.S.A.">
        <title>Genomic analysis of the uncultivated marine crenarchaeote Cenarchaeum symbiosum.</title>
        <authorList>
            <person name="Hallam S.J."/>
            <person name="Konstantinidis K.T."/>
            <person name="Putnam N."/>
            <person name="Schleper C."/>
            <person name="Watanabe Y."/>
            <person name="Sugahara J."/>
            <person name="Preston C."/>
            <person name="de la Torre J."/>
            <person name="Richardson P.M."/>
            <person name="DeLong E.F."/>
        </authorList>
    </citation>
    <scope>NUCLEOTIDE SEQUENCE [LARGE SCALE GENOMIC DNA]</scope>
    <source>
        <strain evidence="2">A</strain>
    </source>
</reference>
<evidence type="ECO:0000313" key="2">
    <source>
        <dbReference type="Proteomes" id="UP000000758"/>
    </source>
</evidence>
<organism evidence="1 2">
    <name type="scientific">Cenarchaeum symbiosum (strain A)</name>
    <dbReference type="NCBI Taxonomy" id="414004"/>
    <lineage>
        <taxon>Archaea</taxon>
        <taxon>Nitrososphaerota</taxon>
        <taxon>Candidatus Cenarchaeales</taxon>
        <taxon>Candidatus Cenarchaeaceae</taxon>
        <taxon>Candidatus Cenarchaeum</taxon>
    </lineage>
</organism>
<dbReference type="Gene3D" id="2.20.28.30">
    <property type="entry name" value="RNA polymerase ii, chain L"/>
    <property type="match status" value="1"/>
</dbReference>
<keyword evidence="2" id="KW-1185">Reference proteome</keyword>
<accession>A0RYX3</accession>
<evidence type="ECO:0000313" key="1">
    <source>
        <dbReference type="EMBL" id="ABK78540.1"/>
    </source>
</evidence>
<evidence type="ECO:0008006" key="3">
    <source>
        <dbReference type="Google" id="ProtNLM"/>
    </source>
</evidence>
<proteinExistence type="predicted"/>
<name>A0RYX3_CENSY</name>
<protein>
    <recommendedName>
        <fullName evidence="3">Zinc-domain-containing protein</fullName>
    </recommendedName>
</protein>
<dbReference type="EnsemblBacteria" id="ABK78540">
    <property type="protein sequence ID" value="ABK78540"/>
    <property type="gene ID" value="CENSYa_1932"/>
</dbReference>
<dbReference type="EMBL" id="DP000238">
    <property type="protein sequence ID" value="ABK78540.1"/>
    <property type="molecule type" value="Genomic_DNA"/>
</dbReference>
<dbReference type="STRING" id="414004.CENSYa_1932"/>
<gene>
    <name evidence="1" type="ordered locus">CENSYa_1932</name>
</gene>
<sequence length="59" mass="6501">MAVDARCPECGRVAVLDEEVTKVVCPHCGYKAGYEEYLEVMKDAAVNMTADYMPDRSGI</sequence>
<dbReference type="AlphaFoldDB" id="A0RYX3"/>
<dbReference type="Proteomes" id="UP000000758">
    <property type="component" value="Chromosome"/>
</dbReference>
<dbReference type="KEGG" id="csy:CENSYa_1932"/>
<dbReference type="HOGENOM" id="CLU_2949111_0_0_2"/>